<reference evidence="3" key="1">
    <citation type="journal article" date="2010" name="Nature">
        <title>The Amphimedon queenslandica genome and the evolution of animal complexity.</title>
        <authorList>
            <person name="Srivastava M."/>
            <person name="Simakov O."/>
            <person name="Chapman J."/>
            <person name="Fahey B."/>
            <person name="Gauthier M.E."/>
            <person name="Mitros T."/>
            <person name="Richards G.S."/>
            <person name="Conaco C."/>
            <person name="Dacre M."/>
            <person name="Hellsten U."/>
            <person name="Larroux C."/>
            <person name="Putnam N.H."/>
            <person name="Stanke M."/>
            <person name="Adamska M."/>
            <person name="Darling A."/>
            <person name="Degnan S.M."/>
            <person name="Oakley T.H."/>
            <person name="Plachetzki D.C."/>
            <person name="Zhai Y."/>
            <person name="Adamski M."/>
            <person name="Calcino A."/>
            <person name="Cummins S.F."/>
            <person name="Goodstein D.M."/>
            <person name="Harris C."/>
            <person name="Jackson D.J."/>
            <person name="Leys S.P."/>
            <person name="Shu S."/>
            <person name="Woodcroft B.J."/>
            <person name="Vervoort M."/>
            <person name="Kosik K.S."/>
            <person name="Manning G."/>
            <person name="Degnan B.M."/>
            <person name="Rokhsar D.S."/>
        </authorList>
    </citation>
    <scope>NUCLEOTIDE SEQUENCE [LARGE SCALE GENOMIC DNA]</scope>
</reference>
<accession>A0AAN0JKM9</accession>
<keyword evidence="3" id="KW-1185">Reference proteome</keyword>
<dbReference type="Gene3D" id="3.30.1370.240">
    <property type="match status" value="1"/>
</dbReference>
<name>A0AAN0JKM9_AMPQE</name>
<organism evidence="2 3">
    <name type="scientific">Amphimedon queenslandica</name>
    <name type="common">Sponge</name>
    <dbReference type="NCBI Taxonomy" id="400682"/>
    <lineage>
        <taxon>Eukaryota</taxon>
        <taxon>Metazoa</taxon>
        <taxon>Porifera</taxon>
        <taxon>Demospongiae</taxon>
        <taxon>Heteroscleromorpha</taxon>
        <taxon>Haplosclerida</taxon>
        <taxon>Niphatidae</taxon>
        <taxon>Amphimedon</taxon>
    </lineage>
</organism>
<dbReference type="AlphaFoldDB" id="A0AAN0JKM9"/>
<dbReference type="RefSeq" id="XP_019857582.1">
    <property type="nucleotide sequence ID" value="XM_020002023.1"/>
</dbReference>
<dbReference type="Proteomes" id="UP000007879">
    <property type="component" value="Unassembled WGS sequence"/>
</dbReference>
<dbReference type="Pfam" id="PF18552">
    <property type="entry name" value="PheRS_DBD1"/>
    <property type="match status" value="1"/>
</dbReference>
<dbReference type="GeneID" id="109585874"/>
<sequence length="130" mass="14295">MASQTESLPDALLEALAEKGRVDSYEYATSVGRNHQDVVGAVKSLESFGDILKTEQKQTELWELTEEGKEIAENGSHEVRLFEAVNQSNGTPQNELMPSKCELKRNGCFTKRSGYGTGTGFHFQGLIEPA</sequence>
<reference evidence="2" key="2">
    <citation type="submission" date="2024-06" db="UniProtKB">
        <authorList>
            <consortium name="EnsemblMetazoa"/>
        </authorList>
    </citation>
    <scope>IDENTIFICATION</scope>
</reference>
<proteinExistence type="predicted"/>
<dbReference type="InterPro" id="IPR036390">
    <property type="entry name" value="WH_DNA-bd_sf"/>
</dbReference>
<dbReference type="SUPFAM" id="SSF46785">
    <property type="entry name" value="Winged helix' DNA-binding domain"/>
    <property type="match status" value="1"/>
</dbReference>
<evidence type="ECO:0000259" key="1">
    <source>
        <dbReference type="Pfam" id="PF18552"/>
    </source>
</evidence>
<feature type="domain" description="PheRS DNA binding" evidence="1">
    <location>
        <begin position="6"/>
        <end position="62"/>
    </location>
</feature>
<dbReference type="EnsemblMetazoa" id="XM_020002023.1">
    <property type="protein sequence ID" value="XP_019857582.1"/>
    <property type="gene ID" value="LOC109585874"/>
</dbReference>
<dbReference type="InterPro" id="IPR040724">
    <property type="entry name" value="PheRS_DBD1"/>
</dbReference>
<evidence type="ECO:0000313" key="2">
    <source>
        <dbReference type="EnsemblMetazoa" id="XP_019857582.1"/>
    </source>
</evidence>
<evidence type="ECO:0000313" key="3">
    <source>
        <dbReference type="Proteomes" id="UP000007879"/>
    </source>
</evidence>
<protein>
    <recommendedName>
        <fullName evidence="1">PheRS DNA binding domain-containing protein</fullName>
    </recommendedName>
</protein>